<evidence type="ECO:0000256" key="4">
    <source>
        <dbReference type="ARBA" id="ARBA00022859"/>
    </source>
</evidence>
<dbReference type="InterPro" id="IPR007110">
    <property type="entry name" value="Ig-like_dom"/>
</dbReference>
<evidence type="ECO:0000259" key="13">
    <source>
        <dbReference type="PROSITE" id="PS50835"/>
    </source>
</evidence>
<keyword evidence="4" id="KW-0391">Immunity</keyword>
<sequence>MLLPAVALAVLLSPCGTGAIRADHVSTYAEFVQTHSPSGEYMFQFDGDEQFYVDLDKKETVWRLPEFIHTFDYDARRGIADIVMARKNLDTLIQRSNHTRATNEPPEVTVFPKEPVELGQPNTLICHVDKFFPPVLNVTWLRNRRAVTEGVAETIFLPSTEFRFHKFHYLTFVPSAEDVYDCRVEHWGLAGPLLGHWEAQEPIQVPETMETVVCALGLLVGLAGIIAGTIVLKSRRPDSVPGCRAPCESSGVGRRGTVERSGQRYGWGYVTARGPAAQARRSQHCGAGFGEEKRPVPARRRRELQAEAPACLPGWAV</sequence>
<evidence type="ECO:0000256" key="11">
    <source>
        <dbReference type="RuleBase" id="RU004238"/>
    </source>
</evidence>
<keyword evidence="15" id="KW-1185">Reference proteome</keyword>
<dbReference type="SMART" id="SM00407">
    <property type="entry name" value="IGc1"/>
    <property type="match status" value="1"/>
</dbReference>
<dbReference type="SUPFAM" id="SSF48726">
    <property type="entry name" value="Immunoglobulin"/>
    <property type="match status" value="1"/>
</dbReference>
<dbReference type="Proteomes" id="UP000052978">
    <property type="component" value="Unassembled WGS sequence"/>
</dbReference>
<keyword evidence="10" id="KW-0491">MHC II</keyword>
<dbReference type="GO" id="GO:0002504">
    <property type="term" value="P:antigen processing and presentation of peptide or polysaccharide antigen via MHC class II"/>
    <property type="evidence" value="ECO:0007669"/>
    <property type="project" value="UniProtKB-KW"/>
</dbReference>
<dbReference type="PANTHER" id="PTHR19944:SF64">
    <property type="entry name" value="HLA CLASS II HISTOCOMPATIBILITY ANTIGEN, DP ALPHA 1 CHAIN"/>
    <property type="match status" value="1"/>
</dbReference>
<evidence type="ECO:0000313" key="14">
    <source>
        <dbReference type="EMBL" id="EPQ08791.1"/>
    </source>
</evidence>
<organism evidence="14 15">
    <name type="scientific">Myotis brandtii</name>
    <name type="common">Brandt's bat</name>
    <dbReference type="NCBI Taxonomy" id="109478"/>
    <lineage>
        <taxon>Eukaryota</taxon>
        <taxon>Metazoa</taxon>
        <taxon>Chordata</taxon>
        <taxon>Craniata</taxon>
        <taxon>Vertebrata</taxon>
        <taxon>Euteleostomi</taxon>
        <taxon>Mammalia</taxon>
        <taxon>Eutheria</taxon>
        <taxon>Laurasiatheria</taxon>
        <taxon>Chiroptera</taxon>
        <taxon>Yangochiroptera</taxon>
        <taxon>Vespertilionidae</taxon>
        <taxon>Myotis</taxon>
    </lineage>
</organism>
<dbReference type="EMBL" id="KE162539">
    <property type="protein sequence ID" value="EPQ08791.1"/>
    <property type="molecule type" value="Genomic_DNA"/>
</dbReference>
<evidence type="ECO:0000256" key="9">
    <source>
        <dbReference type="ARBA" id="ARBA00023180"/>
    </source>
</evidence>
<dbReference type="Gene3D" id="3.10.320.10">
    <property type="entry name" value="Class II Histocompatibility Antigen, M Beta Chain, Chain B, domain 1"/>
    <property type="match status" value="1"/>
</dbReference>
<evidence type="ECO:0000313" key="15">
    <source>
        <dbReference type="Proteomes" id="UP000052978"/>
    </source>
</evidence>
<dbReference type="AlphaFoldDB" id="S7MW78"/>
<dbReference type="InterPro" id="IPR011162">
    <property type="entry name" value="MHC_I/II-like_Ag-recog"/>
</dbReference>
<keyword evidence="9" id="KW-0325">Glycoprotein</keyword>
<keyword evidence="5" id="KW-1133">Transmembrane helix</keyword>
<dbReference type="InterPro" id="IPR013783">
    <property type="entry name" value="Ig-like_fold"/>
</dbReference>
<evidence type="ECO:0000256" key="2">
    <source>
        <dbReference type="ARBA" id="ARBA00007394"/>
    </source>
</evidence>
<evidence type="ECO:0000256" key="6">
    <source>
        <dbReference type="ARBA" id="ARBA00023130"/>
    </source>
</evidence>
<dbReference type="InterPro" id="IPR050160">
    <property type="entry name" value="MHC/Immunoglobulin"/>
</dbReference>
<dbReference type="GO" id="GO:0002250">
    <property type="term" value="P:adaptive immune response"/>
    <property type="evidence" value="ECO:0007669"/>
    <property type="project" value="UniProtKB-KW"/>
</dbReference>
<feature type="chain" id="PRO_5004554508" evidence="12">
    <location>
        <begin position="23"/>
        <end position="317"/>
    </location>
</feature>
<protein>
    <submittedName>
        <fullName evidence="14">HLA class II histocompatibility antigen, DP alpha 1 chain</fullName>
    </submittedName>
</protein>
<proteinExistence type="inferred from homology"/>
<evidence type="ECO:0000256" key="8">
    <source>
        <dbReference type="ARBA" id="ARBA00023157"/>
    </source>
</evidence>
<dbReference type="FunFam" id="2.60.40.10:FF:000280">
    <property type="entry name" value="HLA class II histocompatibility antigen, DR alpha chain"/>
    <property type="match status" value="1"/>
</dbReference>
<dbReference type="GO" id="GO:0042613">
    <property type="term" value="C:MHC class II protein complex"/>
    <property type="evidence" value="ECO:0007669"/>
    <property type="project" value="UniProtKB-KW"/>
</dbReference>
<dbReference type="Pfam" id="PF07654">
    <property type="entry name" value="C1-set"/>
    <property type="match status" value="1"/>
</dbReference>
<gene>
    <name evidence="14" type="ORF">D623_10004241</name>
</gene>
<dbReference type="PANTHER" id="PTHR19944">
    <property type="entry name" value="MHC CLASS II-RELATED"/>
    <property type="match status" value="1"/>
</dbReference>
<dbReference type="PROSITE" id="PS00290">
    <property type="entry name" value="IG_MHC"/>
    <property type="match status" value="1"/>
</dbReference>
<evidence type="ECO:0000256" key="3">
    <source>
        <dbReference type="ARBA" id="ARBA00022692"/>
    </source>
</evidence>
<dbReference type="InterPro" id="IPR003006">
    <property type="entry name" value="Ig/MHC_CS"/>
</dbReference>
<feature type="signal peptide" evidence="12">
    <location>
        <begin position="1"/>
        <end position="22"/>
    </location>
</feature>
<keyword evidence="8" id="KW-1015">Disulfide bond</keyword>
<evidence type="ECO:0000256" key="10">
    <source>
        <dbReference type="ARBA" id="ARBA00023182"/>
    </source>
</evidence>
<accession>S7MW78</accession>
<evidence type="ECO:0000256" key="1">
    <source>
        <dbReference type="ARBA" id="ARBA00004479"/>
    </source>
</evidence>
<dbReference type="InterPro" id="IPR036179">
    <property type="entry name" value="Ig-like_dom_sf"/>
</dbReference>
<reference evidence="14 15" key="1">
    <citation type="journal article" date="2013" name="Nat. Commun.">
        <title>Genome analysis reveals insights into physiology and longevity of the Brandt's bat Myotis brandtii.</title>
        <authorList>
            <person name="Seim I."/>
            <person name="Fang X."/>
            <person name="Xiong Z."/>
            <person name="Lobanov A.V."/>
            <person name="Huang Z."/>
            <person name="Ma S."/>
            <person name="Feng Y."/>
            <person name="Turanov A.A."/>
            <person name="Zhu Y."/>
            <person name="Lenz T.L."/>
            <person name="Gerashchenko M.V."/>
            <person name="Fan D."/>
            <person name="Hee Yim S."/>
            <person name="Yao X."/>
            <person name="Jordan D."/>
            <person name="Xiong Y."/>
            <person name="Ma Y."/>
            <person name="Lyapunov A.N."/>
            <person name="Chen G."/>
            <person name="Kulakova O.I."/>
            <person name="Sun Y."/>
            <person name="Lee S.G."/>
            <person name="Bronson R.T."/>
            <person name="Moskalev A.A."/>
            <person name="Sunyaev S.R."/>
            <person name="Zhang G."/>
            <person name="Krogh A."/>
            <person name="Wang J."/>
            <person name="Gladyshev V.N."/>
        </authorList>
    </citation>
    <scope>NUCLEOTIDE SEQUENCE [LARGE SCALE GENOMIC DNA]</scope>
</reference>
<evidence type="ECO:0000256" key="12">
    <source>
        <dbReference type="SAM" id="SignalP"/>
    </source>
</evidence>
<keyword evidence="6" id="KW-1064">Adaptive immunity</keyword>
<dbReference type="InterPro" id="IPR003597">
    <property type="entry name" value="Ig_C1-set"/>
</dbReference>
<comment type="similarity">
    <text evidence="2 11">Belongs to the MHC class II family.</text>
</comment>
<evidence type="ECO:0000256" key="7">
    <source>
        <dbReference type="ARBA" id="ARBA00023136"/>
    </source>
</evidence>
<evidence type="ECO:0000256" key="5">
    <source>
        <dbReference type="ARBA" id="ARBA00022989"/>
    </source>
</evidence>
<keyword evidence="7" id="KW-0472">Membrane</keyword>
<keyword evidence="3" id="KW-0812">Transmembrane</keyword>
<dbReference type="PROSITE" id="PS50835">
    <property type="entry name" value="IG_LIKE"/>
    <property type="match status" value="1"/>
</dbReference>
<dbReference type="InterPro" id="IPR014745">
    <property type="entry name" value="MHC_II_a/b_N"/>
</dbReference>
<dbReference type="InterPro" id="IPR001003">
    <property type="entry name" value="MHC_II_a_N"/>
</dbReference>
<feature type="domain" description="Ig-like" evidence="13">
    <location>
        <begin position="106"/>
        <end position="186"/>
    </location>
</feature>
<keyword evidence="12" id="KW-0732">Signal</keyword>
<dbReference type="SUPFAM" id="SSF54452">
    <property type="entry name" value="MHC antigen-recognition domain"/>
    <property type="match status" value="1"/>
</dbReference>
<dbReference type="SMART" id="SM00920">
    <property type="entry name" value="MHC_II_alpha"/>
    <property type="match status" value="1"/>
</dbReference>
<comment type="subcellular location">
    <subcellularLocation>
        <location evidence="1">Membrane</location>
        <topology evidence="1">Single-pass type I membrane protein</topology>
    </subcellularLocation>
</comment>
<dbReference type="Pfam" id="PF00993">
    <property type="entry name" value="MHC_II_alpha"/>
    <property type="match status" value="1"/>
</dbReference>
<name>S7MW78_MYOBR</name>
<dbReference type="Gene3D" id="2.60.40.10">
    <property type="entry name" value="Immunoglobulins"/>
    <property type="match status" value="1"/>
</dbReference>
<dbReference type="CDD" id="cd05767">
    <property type="entry name" value="IgC1_MHC_II_alpha"/>
    <property type="match status" value="1"/>
</dbReference>